<gene>
    <name evidence="8" type="primary">secE</name>
    <name evidence="9" type="ORF">GCM10023173_16600</name>
</gene>
<feature type="transmembrane region" description="Helical" evidence="8">
    <location>
        <begin position="30"/>
        <end position="48"/>
    </location>
</feature>
<proteinExistence type="inferred from homology"/>
<reference evidence="10" key="1">
    <citation type="journal article" date="2019" name="Int. J. Syst. Evol. Microbiol.">
        <title>The Global Catalogue of Microorganisms (GCM) 10K type strain sequencing project: providing services to taxonomists for standard genome sequencing and annotation.</title>
        <authorList>
            <consortium name="The Broad Institute Genomics Platform"/>
            <consortium name="The Broad Institute Genome Sequencing Center for Infectious Disease"/>
            <person name="Wu L."/>
            <person name="Ma J."/>
        </authorList>
    </citation>
    <scope>NUCLEOTIDE SEQUENCE [LARGE SCALE GENOMIC DNA]</scope>
    <source>
        <strain evidence="10">JCM 17858</strain>
    </source>
</reference>
<keyword evidence="7 8" id="KW-0472">Membrane</keyword>
<organism evidence="9 10">
    <name type="scientific">Sphingobacterium thermophilum</name>
    <dbReference type="NCBI Taxonomy" id="768534"/>
    <lineage>
        <taxon>Bacteria</taxon>
        <taxon>Pseudomonadati</taxon>
        <taxon>Bacteroidota</taxon>
        <taxon>Sphingobacteriia</taxon>
        <taxon>Sphingobacteriales</taxon>
        <taxon>Sphingobacteriaceae</taxon>
        <taxon>Sphingobacterium</taxon>
    </lineage>
</organism>
<evidence type="ECO:0000256" key="2">
    <source>
        <dbReference type="ARBA" id="ARBA00022448"/>
    </source>
</evidence>
<keyword evidence="5 8" id="KW-1133">Transmembrane helix</keyword>
<keyword evidence="6 8" id="KW-0811">Translocation</keyword>
<keyword evidence="3 8" id="KW-0812">Transmembrane</keyword>
<comment type="subunit">
    <text evidence="8">Component of the Sec protein translocase complex. Heterotrimer consisting of SecY, SecE and SecG subunits. The heterotrimers can form oligomers, although 1 heterotrimer is thought to be able to translocate proteins. Interacts with the ribosome. Interacts with SecDF, and other proteins may be involved. Interacts with SecA.</text>
</comment>
<keyword evidence="10" id="KW-1185">Reference proteome</keyword>
<evidence type="ECO:0000313" key="9">
    <source>
        <dbReference type="EMBL" id="GAA4516769.1"/>
    </source>
</evidence>
<dbReference type="Proteomes" id="UP001500394">
    <property type="component" value="Unassembled WGS sequence"/>
</dbReference>
<dbReference type="EMBL" id="BAABGR010000015">
    <property type="protein sequence ID" value="GAA4516769.1"/>
    <property type="molecule type" value="Genomic_DNA"/>
</dbReference>
<dbReference type="HAMAP" id="MF_00422">
    <property type="entry name" value="SecE"/>
    <property type="match status" value="1"/>
</dbReference>
<accession>A0ABP8R2U6</accession>
<evidence type="ECO:0000256" key="6">
    <source>
        <dbReference type="ARBA" id="ARBA00023010"/>
    </source>
</evidence>
<dbReference type="InterPro" id="IPR038379">
    <property type="entry name" value="SecE_sf"/>
</dbReference>
<keyword evidence="2 8" id="KW-0813">Transport</keyword>
<comment type="caution">
    <text evidence="9">The sequence shown here is derived from an EMBL/GenBank/DDBJ whole genome shotgun (WGS) entry which is preliminary data.</text>
</comment>
<dbReference type="Gene3D" id="1.20.5.1030">
    <property type="entry name" value="Preprotein translocase secy subunit"/>
    <property type="match status" value="1"/>
</dbReference>
<keyword evidence="4 8" id="KW-0653">Protein transport</keyword>
<evidence type="ECO:0000313" key="10">
    <source>
        <dbReference type="Proteomes" id="UP001500394"/>
    </source>
</evidence>
<sequence>MAKVLDFIKESYQEVTGKVTWPTWAQLQNHAVVVLVASVIIALVVLVMDKASSNILELLYGTK</sequence>
<dbReference type="Pfam" id="PF00584">
    <property type="entry name" value="SecE"/>
    <property type="match status" value="1"/>
</dbReference>
<dbReference type="InterPro" id="IPR005807">
    <property type="entry name" value="SecE_bac"/>
</dbReference>
<comment type="similarity">
    <text evidence="8">Belongs to the SecE/SEC61-gamma family.</text>
</comment>
<evidence type="ECO:0000256" key="1">
    <source>
        <dbReference type="ARBA" id="ARBA00004370"/>
    </source>
</evidence>
<evidence type="ECO:0000256" key="3">
    <source>
        <dbReference type="ARBA" id="ARBA00022692"/>
    </source>
</evidence>
<evidence type="ECO:0000256" key="7">
    <source>
        <dbReference type="ARBA" id="ARBA00023136"/>
    </source>
</evidence>
<dbReference type="InterPro" id="IPR001901">
    <property type="entry name" value="Translocase_SecE/Sec61-g"/>
</dbReference>
<evidence type="ECO:0000256" key="8">
    <source>
        <dbReference type="HAMAP-Rule" id="MF_00422"/>
    </source>
</evidence>
<dbReference type="NCBIfam" id="TIGR00964">
    <property type="entry name" value="secE_bact"/>
    <property type="match status" value="1"/>
</dbReference>
<evidence type="ECO:0000256" key="4">
    <source>
        <dbReference type="ARBA" id="ARBA00022927"/>
    </source>
</evidence>
<comment type="function">
    <text evidence="8">Essential subunit of the Sec protein translocation channel SecYEG. Clamps together the 2 halves of SecY. May contact the channel plug during translocation.</text>
</comment>
<keyword evidence="8" id="KW-1003">Cell membrane</keyword>
<dbReference type="RefSeq" id="WP_039052760.1">
    <property type="nucleotide sequence ID" value="NZ_BAABGR010000015.1"/>
</dbReference>
<comment type="subcellular location">
    <subcellularLocation>
        <location evidence="8">Cell membrane</location>
        <topology evidence="8">Single-pass membrane protein</topology>
    </subcellularLocation>
    <subcellularLocation>
        <location evidence="1">Membrane</location>
    </subcellularLocation>
</comment>
<evidence type="ECO:0000256" key="5">
    <source>
        <dbReference type="ARBA" id="ARBA00022989"/>
    </source>
</evidence>
<protein>
    <recommendedName>
        <fullName evidence="8">Protein translocase subunit SecE</fullName>
    </recommendedName>
</protein>
<name>A0ABP8R2U6_9SPHI</name>